<dbReference type="Gene3D" id="4.10.1080.10">
    <property type="entry name" value="TSP type-3 repeat"/>
    <property type="match status" value="1"/>
</dbReference>
<accession>A0ABR7J340</accession>
<gene>
    <name evidence="2" type="ORF">H8R23_00160</name>
</gene>
<dbReference type="RefSeq" id="WP_187008436.1">
    <property type="nucleotide sequence ID" value="NZ_JACRUI010000001.1"/>
</dbReference>
<sequence length="337" mass="37483">MNKFRYYFILLITTLSLFSCSKDDSITVQPLRDYQEQFTADNIVVEEYLNSYYMTVTNNSGQPDDQDVEFTKIPANGMQPSIMSYLNKSTFPKLLKRDVAYNGITYKMYYLVLRPGSGESPCNVDGVLASYKGTYLQNSTVSDVTTLTATSFEDVLYPQQFLSLFNTIPGWGEIFPQFKTGDSPISNADGTVTYNNFGAGVMFIPSGLAYYASGSNSIPSYVPLIFKFKLYAVQRLDQDGDGIPSYLEDLDGDGYMYGYFNTTAYPTTPADIIRYADDTDKDGIPNFLDVDDDADGVSTLKEITATNGSIIPFNNIPSCSGNTTDPSRIKRHLVKCN</sequence>
<protein>
    <submittedName>
        <fullName evidence="2">FKBP-type peptidylprolyl isomerase</fullName>
    </submittedName>
</protein>
<dbReference type="InterPro" id="IPR028974">
    <property type="entry name" value="TSP_type-3_rpt"/>
</dbReference>
<dbReference type="InterPro" id="IPR046357">
    <property type="entry name" value="PPIase_dom_sf"/>
</dbReference>
<keyword evidence="2" id="KW-0413">Isomerase</keyword>
<dbReference type="SUPFAM" id="SSF54534">
    <property type="entry name" value="FKBP-like"/>
    <property type="match status" value="1"/>
</dbReference>
<organism evidence="2 3">
    <name type="scientific">Flavobacterium kayseriense</name>
    <dbReference type="NCBI Taxonomy" id="2764714"/>
    <lineage>
        <taxon>Bacteria</taxon>
        <taxon>Pseudomonadati</taxon>
        <taxon>Bacteroidota</taxon>
        <taxon>Flavobacteriia</taxon>
        <taxon>Flavobacteriales</taxon>
        <taxon>Flavobacteriaceae</taxon>
        <taxon>Flavobacterium</taxon>
    </lineage>
</organism>
<dbReference type="EMBL" id="JACRUJ010000001">
    <property type="protein sequence ID" value="MBC5839813.1"/>
    <property type="molecule type" value="Genomic_DNA"/>
</dbReference>
<dbReference type="GO" id="GO:0016853">
    <property type="term" value="F:isomerase activity"/>
    <property type="evidence" value="ECO:0007669"/>
    <property type="project" value="UniProtKB-KW"/>
</dbReference>
<feature type="chain" id="PRO_5046934885" evidence="1">
    <location>
        <begin position="22"/>
        <end position="337"/>
    </location>
</feature>
<keyword evidence="1" id="KW-0732">Signal</keyword>
<name>A0ABR7J340_9FLAO</name>
<proteinExistence type="predicted"/>
<reference evidence="2 3" key="1">
    <citation type="submission" date="2020-08" db="EMBL/GenBank/DDBJ databases">
        <title>Description of novel Flavobacterium F-380 isolate.</title>
        <authorList>
            <person name="Saticioglu I.B."/>
            <person name="Duman M."/>
            <person name="Altun S."/>
        </authorList>
    </citation>
    <scope>NUCLEOTIDE SEQUENCE [LARGE SCALE GENOMIC DNA]</scope>
    <source>
        <strain evidence="2 3">F-380</strain>
    </source>
</reference>
<dbReference type="Gene3D" id="3.10.50.40">
    <property type="match status" value="1"/>
</dbReference>
<feature type="signal peptide" evidence="1">
    <location>
        <begin position="1"/>
        <end position="21"/>
    </location>
</feature>
<evidence type="ECO:0000256" key="1">
    <source>
        <dbReference type="SAM" id="SignalP"/>
    </source>
</evidence>
<comment type="caution">
    <text evidence="2">The sequence shown here is derived from an EMBL/GenBank/DDBJ whole genome shotgun (WGS) entry which is preliminary data.</text>
</comment>
<evidence type="ECO:0000313" key="3">
    <source>
        <dbReference type="Proteomes" id="UP000629963"/>
    </source>
</evidence>
<evidence type="ECO:0000313" key="2">
    <source>
        <dbReference type="EMBL" id="MBC5839813.1"/>
    </source>
</evidence>
<dbReference type="PROSITE" id="PS51257">
    <property type="entry name" value="PROKAR_LIPOPROTEIN"/>
    <property type="match status" value="1"/>
</dbReference>
<dbReference type="Proteomes" id="UP000629963">
    <property type="component" value="Unassembled WGS sequence"/>
</dbReference>
<keyword evidence="3" id="KW-1185">Reference proteome</keyword>